<evidence type="ECO:0000256" key="5">
    <source>
        <dbReference type="ARBA" id="ARBA00023136"/>
    </source>
</evidence>
<organism evidence="9 10">
    <name type="scientific">Trichomalopsis sarcophagae</name>
    <dbReference type="NCBI Taxonomy" id="543379"/>
    <lineage>
        <taxon>Eukaryota</taxon>
        <taxon>Metazoa</taxon>
        <taxon>Ecdysozoa</taxon>
        <taxon>Arthropoda</taxon>
        <taxon>Hexapoda</taxon>
        <taxon>Insecta</taxon>
        <taxon>Pterygota</taxon>
        <taxon>Neoptera</taxon>
        <taxon>Endopterygota</taxon>
        <taxon>Hymenoptera</taxon>
        <taxon>Apocrita</taxon>
        <taxon>Proctotrupomorpha</taxon>
        <taxon>Chalcidoidea</taxon>
        <taxon>Pteromalidae</taxon>
        <taxon>Pteromalinae</taxon>
        <taxon>Trichomalopsis</taxon>
    </lineage>
</organism>
<feature type="transmembrane region" description="Helical" evidence="8">
    <location>
        <begin position="12"/>
        <end position="30"/>
    </location>
</feature>
<dbReference type="GO" id="GO:0005886">
    <property type="term" value="C:plasma membrane"/>
    <property type="evidence" value="ECO:0007669"/>
    <property type="project" value="UniProtKB-SubCell"/>
</dbReference>
<dbReference type="GO" id="GO:0030425">
    <property type="term" value="C:dendrite"/>
    <property type="evidence" value="ECO:0007669"/>
    <property type="project" value="TreeGrafter"/>
</dbReference>
<evidence type="ECO:0000256" key="4">
    <source>
        <dbReference type="ARBA" id="ARBA00022989"/>
    </source>
</evidence>
<evidence type="ECO:0000256" key="8">
    <source>
        <dbReference type="RuleBase" id="RU363108"/>
    </source>
</evidence>
<dbReference type="GO" id="GO:0043025">
    <property type="term" value="C:neuronal cell body"/>
    <property type="evidence" value="ECO:0007669"/>
    <property type="project" value="TreeGrafter"/>
</dbReference>
<keyword evidence="2 8" id="KW-1003">Cell membrane</keyword>
<feature type="transmembrane region" description="Helical" evidence="8">
    <location>
        <begin position="75"/>
        <end position="93"/>
    </location>
</feature>
<dbReference type="GO" id="GO:0007165">
    <property type="term" value="P:signal transduction"/>
    <property type="evidence" value="ECO:0007669"/>
    <property type="project" value="UniProtKB-KW"/>
</dbReference>
<feature type="transmembrane region" description="Helical" evidence="8">
    <location>
        <begin position="300"/>
        <end position="317"/>
    </location>
</feature>
<feature type="transmembrane region" description="Helical" evidence="8">
    <location>
        <begin position="161"/>
        <end position="181"/>
    </location>
</feature>
<protein>
    <recommendedName>
        <fullName evidence="8">Gustatory receptor</fullName>
    </recommendedName>
</protein>
<dbReference type="STRING" id="543379.A0A232FAH6"/>
<keyword evidence="3 8" id="KW-0812">Transmembrane</keyword>
<comment type="similarity">
    <text evidence="8">Belongs to the insect chemoreceptor superfamily. Gustatory receptor (GR) family.</text>
</comment>
<dbReference type="GO" id="GO:0030424">
    <property type="term" value="C:axon"/>
    <property type="evidence" value="ECO:0007669"/>
    <property type="project" value="TreeGrafter"/>
</dbReference>
<feature type="transmembrane region" description="Helical" evidence="8">
    <location>
        <begin position="36"/>
        <end position="55"/>
    </location>
</feature>
<evidence type="ECO:0000256" key="6">
    <source>
        <dbReference type="ARBA" id="ARBA00023170"/>
    </source>
</evidence>
<reference evidence="9 10" key="1">
    <citation type="journal article" date="2017" name="Curr. Biol.">
        <title>The Evolution of Venom by Co-option of Single-Copy Genes.</title>
        <authorList>
            <person name="Martinson E.O."/>
            <person name="Mrinalini"/>
            <person name="Kelkar Y.D."/>
            <person name="Chang C.H."/>
            <person name="Werren J.H."/>
        </authorList>
    </citation>
    <scope>NUCLEOTIDE SEQUENCE [LARGE SCALE GENOMIC DNA]</scope>
    <source>
        <strain evidence="9 10">Alberta</strain>
        <tissue evidence="9">Whole body</tissue>
    </source>
</reference>
<comment type="function">
    <text evidence="8">Gustatory receptor which mediates acceptance or avoidance behavior, depending on its substrates.</text>
</comment>
<evidence type="ECO:0000256" key="2">
    <source>
        <dbReference type="ARBA" id="ARBA00022475"/>
    </source>
</evidence>
<dbReference type="GO" id="GO:0007635">
    <property type="term" value="P:chemosensory behavior"/>
    <property type="evidence" value="ECO:0007669"/>
    <property type="project" value="TreeGrafter"/>
</dbReference>
<dbReference type="PANTHER" id="PTHR21143:SF104">
    <property type="entry name" value="GUSTATORY RECEPTOR 8A-RELATED"/>
    <property type="match status" value="1"/>
</dbReference>
<evidence type="ECO:0000256" key="3">
    <source>
        <dbReference type="ARBA" id="ARBA00022692"/>
    </source>
</evidence>
<keyword evidence="10" id="KW-1185">Reference proteome</keyword>
<feature type="transmembrane region" description="Helical" evidence="8">
    <location>
        <begin position="132"/>
        <end position="152"/>
    </location>
</feature>
<comment type="caution">
    <text evidence="9">The sequence shown here is derived from an EMBL/GenBank/DDBJ whole genome shotgun (WGS) entry which is preliminary data.</text>
</comment>
<keyword evidence="5 8" id="KW-0472">Membrane</keyword>
<accession>A0A232FAH6</accession>
<dbReference type="InterPro" id="IPR013604">
    <property type="entry name" value="7TM_chemorcpt"/>
</dbReference>
<gene>
    <name evidence="9" type="ORF">TSAR_014228</name>
</gene>
<keyword evidence="6 8" id="KW-0675">Receptor</keyword>
<evidence type="ECO:0000313" key="9">
    <source>
        <dbReference type="EMBL" id="OXU27459.1"/>
    </source>
</evidence>
<evidence type="ECO:0000313" key="10">
    <source>
        <dbReference type="Proteomes" id="UP000215335"/>
    </source>
</evidence>
<dbReference type="GO" id="GO:0050909">
    <property type="term" value="P:sensory perception of taste"/>
    <property type="evidence" value="ECO:0007669"/>
    <property type="project" value="InterPro"/>
</dbReference>
<sequence>MGKKPTTRPILPLLISNWVLGIGIIEYPIGTPRPTFSFIYSTTLLVIYCTTSIMIRDEIFRVSIILKNYTVPMTIVFYTNIFLTISIVTLGWYRSKGLRRYVAKAAVADDLMERIGIPNNHGKMLRAVAGQVIKGFFLVIVLIAIISVIVLVEDSPLQTKILISTVMSFPLLTMFVSDAMFTSCVRCACYRFTELNKVLKTVLTSTHAFPQHKRVCSSVFESGGQDSNFVIDNVSQRKNPAVIVKLAKEIHLQLISACQEINNTYGLHLVLSIMFAFAVITGNMYLCYMSSRNSNIPHYVLVKTMVVSGIWIVYYGMKICYFSIVCGCCTENSIKTGDYINELYDEPSTTNETKLKIRQFNMQLIQKPCKFTAWGFVDLNCHLIQVMIGTITTYLMILIQLGTTTYVADDSYYKYLKLFNNSPTY</sequence>
<dbReference type="OrthoDB" id="6366728at2759"/>
<feature type="transmembrane region" description="Helical" evidence="8">
    <location>
        <begin position="265"/>
        <end position="288"/>
    </location>
</feature>
<keyword evidence="4 8" id="KW-1133">Transmembrane helix</keyword>
<keyword evidence="7 8" id="KW-0807">Transducer</keyword>
<evidence type="ECO:0000256" key="7">
    <source>
        <dbReference type="ARBA" id="ARBA00023224"/>
    </source>
</evidence>
<dbReference type="PANTHER" id="PTHR21143">
    <property type="entry name" value="INVERTEBRATE GUSTATORY RECEPTOR"/>
    <property type="match status" value="1"/>
</dbReference>
<dbReference type="Pfam" id="PF08395">
    <property type="entry name" value="7tm_7"/>
    <property type="match status" value="1"/>
</dbReference>
<proteinExistence type="inferred from homology"/>
<dbReference type="Proteomes" id="UP000215335">
    <property type="component" value="Unassembled WGS sequence"/>
</dbReference>
<evidence type="ECO:0000256" key="1">
    <source>
        <dbReference type="ARBA" id="ARBA00004651"/>
    </source>
</evidence>
<name>A0A232FAH6_9HYME</name>
<dbReference type="EMBL" id="NNAY01000600">
    <property type="protein sequence ID" value="OXU27459.1"/>
    <property type="molecule type" value="Genomic_DNA"/>
</dbReference>
<dbReference type="GO" id="GO:0008049">
    <property type="term" value="P:male courtship behavior"/>
    <property type="evidence" value="ECO:0007669"/>
    <property type="project" value="TreeGrafter"/>
</dbReference>
<comment type="subcellular location">
    <subcellularLocation>
        <location evidence="1 8">Cell membrane</location>
        <topology evidence="1 8">Multi-pass membrane protein</topology>
    </subcellularLocation>
</comment>
<dbReference type="AlphaFoldDB" id="A0A232FAH6"/>